<gene>
    <name evidence="2" type="ORF">K435DRAFT_870310</name>
</gene>
<evidence type="ECO:0000313" key="3">
    <source>
        <dbReference type="Proteomes" id="UP000297245"/>
    </source>
</evidence>
<sequence length="742" mass="85052">MPTSASSGSLLAISAQIAQIAEAASVVSPFPWIGLCANVVLRLIEAIEKVHKNAEELESLQRDCIDFIITVWDVVGKYKNEERGSNSPALLEFKGLCEYFTHDVEDIVEHLNALKANNRGWFKQFIKTKDIFKKLEKYKNRVVRIERNLLMTATLDTRLQAYRVENKLDLIDFHFRELRHDLKPLAKSRKASDSKLGNFRVFKRSDLELLPARSLSHLNYDGIVYHYASIVDRPDRIHVVRLYRGQNVNNQFEGDLHYYAKVWHPNLAQVFGVVASERAILLTGGEHITLSQYSATLSTALERMFFRLQLKHDFTTTENYLDTVGCGSIISLDTLVNPHTGQLCLIELSDILGIGLPESSPFYSLPSEERRHHYKHWHYIFRYYLTERELQSFLDKKSSILLPTSSSSAFTKNSLQKFIVFVSSLRVLDYEVALEPIPLPRILEPDYVLPLSPNSVFDKLSFGPEKPHAPDRNSHDGNYVNLPPPIVKLEPLSALNQPFELMWCRMCSLPLSCSARDSSQAHWTRFTITSPVDLLDIEVSIHKNGYAPAFEILLSQAHRIASEIPHFEPHQFLLPEVTKLRITLSESYSDSLKYTLENTFMVHGVQSSHCYQPPDKVYLFLENGYIEPDGRTSLTSGVFWSSNPDGRKRWGEEELERYLNFYGLKLDEDIIVIAKFRLVSWQRDHFDALRDVYTSYGLNPFGNDGAEYLGYPSLDVKQTTGNYLKKGQSCESLRVKYVCNDF</sequence>
<proteinExistence type="predicted"/>
<protein>
    <recommendedName>
        <fullName evidence="4">Fungal N-terminal domain-containing protein</fullName>
    </recommendedName>
</protein>
<feature type="signal peptide" evidence="1">
    <location>
        <begin position="1"/>
        <end position="23"/>
    </location>
</feature>
<accession>A0A4S8L710</accession>
<reference evidence="2 3" key="1">
    <citation type="journal article" date="2019" name="Nat. Ecol. Evol.">
        <title>Megaphylogeny resolves global patterns of mushroom evolution.</title>
        <authorList>
            <person name="Varga T."/>
            <person name="Krizsan K."/>
            <person name="Foldi C."/>
            <person name="Dima B."/>
            <person name="Sanchez-Garcia M."/>
            <person name="Sanchez-Ramirez S."/>
            <person name="Szollosi G.J."/>
            <person name="Szarkandi J.G."/>
            <person name="Papp V."/>
            <person name="Albert L."/>
            <person name="Andreopoulos W."/>
            <person name="Angelini C."/>
            <person name="Antonin V."/>
            <person name="Barry K.W."/>
            <person name="Bougher N.L."/>
            <person name="Buchanan P."/>
            <person name="Buyck B."/>
            <person name="Bense V."/>
            <person name="Catcheside P."/>
            <person name="Chovatia M."/>
            <person name="Cooper J."/>
            <person name="Damon W."/>
            <person name="Desjardin D."/>
            <person name="Finy P."/>
            <person name="Geml J."/>
            <person name="Haridas S."/>
            <person name="Hughes K."/>
            <person name="Justo A."/>
            <person name="Karasinski D."/>
            <person name="Kautmanova I."/>
            <person name="Kiss B."/>
            <person name="Kocsube S."/>
            <person name="Kotiranta H."/>
            <person name="LaButti K.M."/>
            <person name="Lechner B.E."/>
            <person name="Liimatainen K."/>
            <person name="Lipzen A."/>
            <person name="Lukacs Z."/>
            <person name="Mihaltcheva S."/>
            <person name="Morgado L.N."/>
            <person name="Niskanen T."/>
            <person name="Noordeloos M.E."/>
            <person name="Ohm R.A."/>
            <person name="Ortiz-Santana B."/>
            <person name="Ovrebo C."/>
            <person name="Racz N."/>
            <person name="Riley R."/>
            <person name="Savchenko A."/>
            <person name="Shiryaev A."/>
            <person name="Soop K."/>
            <person name="Spirin V."/>
            <person name="Szebenyi C."/>
            <person name="Tomsovsky M."/>
            <person name="Tulloss R.E."/>
            <person name="Uehling J."/>
            <person name="Grigoriev I.V."/>
            <person name="Vagvolgyi C."/>
            <person name="Papp T."/>
            <person name="Martin F.M."/>
            <person name="Miettinen O."/>
            <person name="Hibbett D.S."/>
            <person name="Nagy L.G."/>
        </authorList>
    </citation>
    <scope>NUCLEOTIDE SEQUENCE [LARGE SCALE GENOMIC DNA]</scope>
    <source>
        <strain evidence="2 3">CBS 962.96</strain>
    </source>
</reference>
<dbReference type="Proteomes" id="UP000297245">
    <property type="component" value="Unassembled WGS sequence"/>
</dbReference>
<dbReference type="InterPro" id="IPR059179">
    <property type="entry name" value="MLKL-like_MCAfunc"/>
</dbReference>
<evidence type="ECO:0008006" key="4">
    <source>
        <dbReference type="Google" id="ProtNLM"/>
    </source>
</evidence>
<feature type="chain" id="PRO_5020203353" description="Fungal N-terminal domain-containing protein" evidence="1">
    <location>
        <begin position="24"/>
        <end position="742"/>
    </location>
</feature>
<evidence type="ECO:0000256" key="1">
    <source>
        <dbReference type="SAM" id="SignalP"/>
    </source>
</evidence>
<dbReference type="EMBL" id="ML179602">
    <property type="protein sequence ID" value="THU84389.1"/>
    <property type="molecule type" value="Genomic_DNA"/>
</dbReference>
<name>A0A4S8L710_DENBC</name>
<keyword evidence="1" id="KW-0732">Signal</keyword>
<dbReference type="AlphaFoldDB" id="A0A4S8L710"/>
<dbReference type="OrthoDB" id="2897476at2759"/>
<dbReference type="CDD" id="cd21037">
    <property type="entry name" value="MLKL_NTD"/>
    <property type="match status" value="1"/>
</dbReference>
<keyword evidence="3" id="KW-1185">Reference proteome</keyword>
<organism evidence="2 3">
    <name type="scientific">Dendrothele bispora (strain CBS 962.96)</name>
    <dbReference type="NCBI Taxonomy" id="1314807"/>
    <lineage>
        <taxon>Eukaryota</taxon>
        <taxon>Fungi</taxon>
        <taxon>Dikarya</taxon>
        <taxon>Basidiomycota</taxon>
        <taxon>Agaricomycotina</taxon>
        <taxon>Agaricomycetes</taxon>
        <taxon>Agaricomycetidae</taxon>
        <taxon>Agaricales</taxon>
        <taxon>Agaricales incertae sedis</taxon>
        <taxon>Dendrothele</taxon>
    </lineage>
</organism>
<evidence type="ECO:0000313" key="2">
    <source>
        <dbReference type="EMBL" id="THU84389.1"/>
    </source>
</evidence>